<dbReference type="EMBL" id="JAGMUX010000004">
    <property type="protein sequence ID" value="KAH7260753.1"/>
    <property type="molecule type" value="Genomic_DNA"/>
</dbReference>
<comment type="similarity">
    <text evidence="5">Belongs to the SAT4 family.</text>
</comment>
<evidence type="ECO:0000313" key="9">
    <source>
        <dbReference type="Proteomes" id="UP000720189"/>
    </source>
</evidence>
<keyword evidence="2 6" id="KW-0812">Transmembrane</keyword>
<evidence type="ECO:0000256" key="3">
    <source>
        <dbReference type="ARBA" id="ARBA00022989"/>
    </source>
</evidence>
<dbReference type="OrthoDB" id="3897607at2759"/>
<organism evidence="8 9">
    <name type="scientific">Fusarium redolens</name>
    <dbReference type="NCBI Taxonomy" id="48865"/>
    <lineage>
        <taxon>Eukaryota</taxon>
        <taxon>Fungi</taxon>
        <taxon>Dikarya</taxon>
        <taxon>Ascomycota</taxon>
        <taxon>Pezizomycotina</taxon>
        <taxon>Sordariomycetes</taxon>
        <taxon>Hypocreomycetidae</taxon>
        <taxon>Hypocreales</taxon>
        <taxon>Nectriaceae</taxon>
        <taxon>Fusarium</taxon>
        <taxon>Fusarium redolens species complex</taxon>
    </lineage>
</organism>
<reference evidence="8" key="1">
    <citation type="journal article" date="2021" name="Nat. Commun.">
        <title>Genetic determinants of endophytism in the Arabidopsis root mycobiome.</title>
        <authorList>
            <person name="Mesny F."/>
            <person name="Miyauchi S."/>
            <person name="Thiergart T."/>
            <person name="Pickel B."/>
            <person name="Atanasova L."/>
            <person name="Karlsson M."/>
            <person name="Huettel B."/>
            <person name="Barry K.W."/>
            <person name="Haridas S."/>
            <person name="Chen C."/>
            <person name="Bauer D."/>
            <person name="Andreopoulos W."/>
            <person name="Pangilinan J."/>
            <person name="LaButti K."/>
            <person name="Riley R."/>
            <person name="Lipzen A."/>
            <person name="Clum A."/>
            <person name="Drula E."/>
            <person name="Henrissat B."/>
            <person name="Kohler A."/>
            <person name="Grigoriev I.V."/>
            <person name="Martin F.M."/>
            <person name="Hacquard S."/>
        </authorList>
    </citation>
    <scope>NUCLEOTIDE SEQUENCE</scope>
    <source>
        <strain evidence="8">MPI-CAGE-AT-0023</strain>
    </source>
</reference>
<keyword evidence="4 6" id="KW-0472">Membrane</keyword>
<evidence type="ECO:0000256" key="4">
    <source>
        <dbReference type="ARBA" id="ARBA00023136"/>
    </source>
</evidence>
<evidence type="ECO:0000259" key="7">
    <source>
        <dbReference type="Pfam" id="PF20684"/>
    </source>
</evidence>
<accession>A0A9P9HPJ4</accession>
<dbReference type="InterPro" id="IPR052337">
    <property type="entry name" value="SAT4-like"/>
</dbReference>
<dbReference type="AlphaFoldDB" id="A0A9P9HPJ4"/>
<evidence type="ECO:0000256" key="5">
    <source>
        <dbReference type="ARBA" id="ARBA00038359"/>
    </source>
</evidence>
<dbReference type="PANTHER" id="PTHR33048">
    <property type="entry name" value="PTH11-LIKE INTEGRAL MEMBRANE PROTEIN (AFU_ORTHOLOGUE AFUA_5G11245)"/>
    <property type="match status" value="1"/>
</dbReference>
<comment type="caution">
    <text evidence="8">The sequence shown here is derived from an EMBL/GenBank/DDBJ whole genome shotgun (WGS) entry which is preliminary data.</text>
</comment>
<dbReference type="GO" id="GO:0016020">
    <property type="term" value="C:membrane"/>
    <property type="evidence" value="ECO:0007669"/>
    <property type="project" value="UniProtKB-SubCell"/>
</dbReference>
<evidence type="ECO:0000256" key="1">
    <source>
        <dbReference type="ARBA" id="ARBA00004141"/>
    </source>
</evidence>
<feature type="transmembrane region" description="Helical" evidence="6">
    <location>
        <begin position="12"/>
        <end position="30"/>
    </location>
</feature>
<dbReference type="Pfam" id="PF20684">
    <property type="entry name" value="Fung_rhodopsin"/>
    <property type="match status" value="1"/>
</dbReference>
<dbReference type="RefSeq" id="XP_046052630.1">
    <property type="nucleotide sequence ID" value="XM_046198922.1"/>
</dbReference>
<feature type="transmembrane region" description="Helical" evidence="6">
    <location>
        <begin position="37"/>
        <end position="58"/>
    </location>
</feature>
<evidence type="ECO:0000256" key="6">
    <source>
        <dbReference type="SAM" id="Phobius"/>
    </source>
</evidence>
<keyword evidence="3 6" id="KW-1133">Transmembrane helix</keyword>
<dbReference type="InterPro" id="IPR049326">
    <property type="entry name" value="Rhodopsin_dom_fungi"/>
</dbReference>
<name>A0A9P9HPJ4_FUSRE</name>
<keyword evidence="9" id="KW-1185">Reference proteome</keyword>
<dbReference type="GeneID" id="70228876"/>
<feature type="domain" description="Rhodopsin" evidence="7">
    <location>
        <begin position="4"/>
        <end position="63"/>
    </location>
</feature>
<comment type="subcellular location">
    <subcellularLocation>
        <location evidence="1">Membrane</location>
        <topology evidence="1">Multi-pass membrane protein</topology>
    </subcellularLocation>
</comment>
<protein>
    <recommendedName>
        <fullName evidence="7">Rhodopsin domain-containing protein</fullName>
    </recommendedName>
</protein>
<dbReference type="Proteomes" id="UP000720189">
    <property type="component" value="Unassembled WGS sequence"/>
</dbReference>
<evidence type="ECO:0000256" key="2">
    <source>
        <dbReference type="ARBA" id="ARBA00022692"/>
    </source>
</evidence>
<gene>
    <name evidence="8" type="ORF">BKA55DRAFT_686335</name>
</gene>
<proteinExistence type="inferred from homology"/>
<sequence length="86" mass="9602">MYLSYVGTSVQVAADWTCTITPFFIVYSLQMNRRSKLAVVAVLGLGVLASIAALMRIVSYKYIDINNYPKDAMCMYPKAGFFFGLL</sequence>
<evidence type="ECO:0000313" key="8">
    <source>
        <dbReference type="EMBL" id="KAH7260753.1"/>
    </source>
</evidence>
<dbReference type="PANTHER" id="PTHR33048:SF96">
    <property type="entry name" value="INTEGRAL MEMBRANE PROTEIN"/>
    <property type="match status" value="1"/>
</dbReference>